<dbReference type="PANTHER" id="PTHR12147">
    <property type="entry name" value="METALLOPEPTIDASE M28 FAMILY MEMBER"/>
    <property type="match status" value="1"/>
</dbReference>
<dbReference type="SUPFAM" id="SSF53187">
    <property type="entry name" value="Zn-dependent exopeptidases"/>
    <property type="match status" value="1"/>
</dbReference>
<dbReference type="GO" id="GO:0006508">
    <property type="term" value="P:proteolysis"/>
    <property type="evidence" value="ECO:0007669"/>
    <property type="project" value="InterPro"/>
</dbReference>
<organism evidence="3 4">
    <name type="scientific">bacterium (Candidatus Blackallbacteria) CG17_big_fil_post_rev_8_21_14_2_50_48_46</name>
    <dbReference type="NCBI Taxonomy" id="2014261"/>
    <lineage>
        <taxon>Bacteria</taxon>
        <taxon>Candidatus Blackallbacteria</taxon>
    </lineage>
</organism>
<dbReference type="Proteomes" id="UP000231019">
    <property type="component" value="Unassembled WGS sequence"/>
</dbReference>
<feature type="signal peptide" evidence="1">
    <location>
        <begin position="1"/>
        <end position="26"/>
    </location>
</feature>
<gene>
    <name evidence="3" type="ORF">COW36_06450</name>
</gene>
<feature type="chain" id="PRO_5014643485" description="Peptidase M28 domain-containing protein" evidence="1">
    <location>
        <begin position="27"/>
        <end position="341"/>
    </location>
</feature>
<dbReference type="InterPro" id="IPR007484">
    <property type="entry name" value="Peptidase_M28"/>
</dbReference>
<accession>A0A2M7G7N5</accession>
<dbReference type="EMBL" id="PFFQ01000015">
    <property type="protein sequence ID" value="PIW18039.1"/>
    <property type="molecule type" value="Genomic_DNA"/>
</dbReference>
<reference evidence="3 4" key="1">
    <citation type="submission" date="2017-09" db="EMBL/GenBank/DDBJ databases">
        <title>Depth-based differentiation of microbial function through sediment-hosted aquifers and enrichment of novel symbionts in the deep terrestrial subsurface.</title>
        <authorList>
            <person name="Probst A.J."/>
            <person name="Ladd B."/>
            <person name="Jarett J.K."/>
            <person name="Geller-Mcgrath D.E."/>
            <person name="Sieber C.M."/>
            <person name="Emerson J.B."/>
            <person name="Anantharaman K."/>
            <person name="Thomas B.C."/>
            <person name="Malmstrom R."/>
            <person name="Stieglmeier M."/>
            <person name="Klingl A."/>
            <person name="Woyke T."/>
            <person name="Ryan C.M."/>
            <person name="Banfield J.F."/>
        </authorList>
    </citation>
    <scope>NUCLEOTIDE SEQUENCE [LARGE SCALE GENOMIC DNA]</scope>
    <source>
        <strain evidence="3">CG17_big_fil_post_rev_8_21_14_2_50_48_46</strain>
    </source>
</reference>
<keyword evidence="1" id="KW-0732">Signal</keyword>
<feature type="domain" description="Peptidase M28" evidence="2">
    <location>
        <begin position="112"/>
        <end position="303"/>
    </location>
</feature>
<dbReference type="Gene3D" id="3.40.630.10">
    <property type="entry name" value="Zn peptidases"/>
    <property type="match status" value="1"/>
</dbReference>
<dbReference type="InterPro" id="IPR045175">
    <property type="entry name" value="M28_fam"/>
</dbReference>
<dbReference type="AlphaFoldDB" id="A0A2M7G7N5"/>
<sequence length="341" mass="37658">MSKQQTLILLSSLALLTACIANLPQAPVTPNNGLQSFNTRQQPARIENSVDQGRMLSHLAIMSGKSAFGTAGLIPERGTPQGREMTRAYLVSALEALGYKAELHNYRANGTNITARLMAETPSDEYIVLGAHMDSVRNAGADDNASGSVSVLEAAAVLRNLKGRRVNLLFAWFDEEEIGLVGSRYLAKELKKQGLKITSMHNIDMLGFDGDKDKTVELAQPDGILWDYYNMVNKTHGLNLPFDRTNTGQSDHESFHREGFPAICISEQYTNGDMTPFYHKRGDTFETIHPEYLTSSTRLVVAVAADLALKVPPPANIQVIPNDRFPAKPREFHASYDEHLE</sequence>
<comment type="caution">
    <text evidence="3">The sequence shown here is derived from an EMBL/GenBank/DDBJ whole genome shotgun (WGS) entry which is preliminary data.</text>
</comment>
<dbReference type="GO" id="GO:0008235">
    <property type="term" value="F:metalloexopeptidase activity"/>
    <property type="evidence" value="ECO:0007669"/>
    <property type="project" value="InterPro"/>
</dbReference>
<name>A0A2M7G7N5_9BACT</name>
<evidence type="ECO:0000259" key="2">
    <source>
        <dbReference type="Pfam" id="PF04389"/>
    </source>
</evidence>
<evidence type="ECO:0000313" key="3">
    <source>
        <dbReference type="EMBL" id="PIW18039.1"/>
    </source>
</evidence>
<proteinExistence type="predicted"/>
<evidence type="ECO:0000256" key="1">
    <source>
        <dbReference type="SAM" id="SignalP"/>
    </source>
</evidence>
<evidence type="ECO:0000313" key="4">
    <source>
        <dbReference type="Proteomes" id="UP000231019"/>
    </source>
</evidence>
<dbReference type="PROSITE" id="PS51257">
    <property type="entry name" value="PROKAR_LIPOPROTEIN"/>
    <property type="match status" value="1"/>
</dbReference>
<dbReference type="PANTHER" id="PTHR12147:SF26">
    <property type="entry name" value="PEPTIDASE M28 DOMAIN-CONTAINING PROTEIN"/>
    <property type="match status" value="1"/>
</dbReference>
<protein>
    <recommendedName>
        <fullName evidence="2">Peptidase M28 domain-containing protein</fullName>
    </recommendedName>
</protein>
<dbReference type="Pfam" id="PF04389">
    <property type="entry name" value="Peptidase_M28"/>
    <property type="match status" value="1"/>
</dbReference>